<dbReference type="PROSITE" id="PS50109">
    <property type="entry name" value="HIS_KIN"/>
    <property type="match status" value="1"/>
</dbReference>
<protein>
    <recommendedName>
        <fullName evidence="2">histidine kinase</fullName>
        <ecNumber evidence="2">2.7.13.3</ecNumber>
    </recommendedName>
</protein>
<sequence>MRLMDGNRLNRIKISFLIAAVVLLSLCLYSYVKIDNLMKTSAWVNHTATVKLDLETYFSHIKDMESSMRGYLLSKDSLYIGEFKRAKDEAAKRMLNLRANTNDNYSQRENLKKLETIAYKRIDNMATVIAIKDFNKLPDSTRAQYRHTREELRQQIDKMLDEEDVLLRIRKKSLTRESTLTPWVAALLAVTSILLLIASYYAIYKELRTSNALRADLEGKNDTLGKMNEELESFTYISSHDLQEPLRKIQTFLSILLEKDVGNLSEPAKNYIKRSQDNANRMQNLIRDLLAYSRLNTEVFPVEPVRIATLVDEIRADFAEEIEATGTRIDVTGNPEVGAIVSQFRQLLINHISNSIKFAHPDRAPHIVIDNQTVRGDAVPLEGVNPAIDYARISIADNGVGFEPQYRDRIFKVFQRLHIDPQYKGTGIGLAIVKKIVDNHHGFITADSVEGQGATFTIYLPA</sequence>
<dbReference type="GO" id="GO:0007234">
    <property type="term" value="P:osmosensory signaling via phosphorelay pathway"/>
    <property type="evidence" value="ECO:0007669"/>
    <property type="project" value="TreeGrafter"/>
</dbReference>
<feature type="domain" description="Histidine kinase" evidence="8">
    <location>
        <begin position="237"/>
        <end position="462"/>
    </location>
</feature>
<dbReference type="PANTHER" id="PTHR42878">
    <property type="entry name" value="TWO-COMPONENT HISTIDINE KINASE"/>
    <property type="match status" value="1"/>
</dbReference>
<evidence type="ECO:0000256" key="2">
    <source>
        <dbReference type="ARBA" id="ARBA00012438"/>
    </source>
</evidence>
<dbReference type="GO" id="GO:0030295">
    <property type="term" value="F:protein kinase activator activity"/>
    <property type="evidence" value="ECO:0007669"/>
    <property type="project" value="TreeGrafter"/>
</dbReference>
<dbReference type="CDD" id="cd19410">
    <property type="entry name" value="HK9-like_sensor"/>
    <property type="match status" value="1"/>
</dbReference>
<dbReference type="GO" id="GO:0000156">
    <property type="term" value="F:phosphorelay response regulator activity"/>
    <property type="evidence" value="ECO:0007669"/>
    <property type="project" value="TreeGrafter"/>
</dbReference>
<reference evidence="9 10" key="1">
    <citation type="submission" date="2016-10" db="EMBL/GenBank/DDBJ databases">
        <authorList>
            <person name="de Groot N.N."/>
        </authorList>
    </citation>
    <scope>NUCLEOTIDE SEQUENCE [LARGE SCALE GENOMIC DNA]</scope>
    <source>
        <strain evidence="9 10">CGMCC 1.7031</strain>
    </source>
</reference>
<dbReference type="EC" id="2.7.13.3" evidence="2"/>
<dbReference type="Proteomes" id="UP000199354">
    <property type="component" value="Unassembled WGS sequence"/>
</dbReference>
<dbReference type="InterPro" id="IPR036097">
    <property type="entry name" value="HisK_dim/P_sf"/>
</dbReference>
<evidence type="ECO:0000256" key="7">
    <source>
        <dbReference type="SAM" id="Phobius"/>
    </source>
</evidence>
<proteinExistence type="predicted"/>
<evidence type="ECO:0000313" key="9">
    <source>
        <dbReference type="EMBL" id="SCY05336.1"/>
    </source>
</evidence>
<evidence type="ECO:0000256" key="1">
    <source>
        <dbReference type="ARBA" id="ARBA00000085"/>
    </source>
</evidence>
<evidence type="ECO:0000256" key="4">
    <source>
        <dbReference type="ARBA" id="ARBA00022679"/>
    </source>
</evidence>
<dbReference type="InterPro" id="IPR005467">
    <property type="entry name" value="His_kinase_dom"/>
</dbReference>
<organism evidence="9 10">
    <name type="scientific">Flavobacterium caeni</name>
    <dbReference type="NCBI Taxonomy" id="490189"/>
    <lineage>
        <taxon>Bacteria</taxon>
        <taxon>Pseudomonadati</taxon>
        <taxon>Bacteroidota</taxon>
        <taxon>Flavobacteriia</taxon>
        <taxon>Flavobacteriales</taxon>
        <taxon>Flavobacteriaceae</taxon>
        <taxon>Flavobacterium</taxon>
    </lineage>
</organism>
<feature type="coiled-coil region" evidence="6">
    <location>
        <begin position="142"/>
        <end position="169"/>
    </location>
</feature>
<gene>
    <name evidence="9" type="ORF">SAMN02927903_00630</name>
</gene>
<feature type="transmembrane region" description="Helical" evidence="7">
    <location>
        <begin position="12"/>
        <end position="32"/>
    </location>
</feature>
<evidence type="ECO:0000256" key="5">
    <source>
        <dbReference type="ARBA" id="ARBA00022777"/>
    </source>
</evidence>
<comment type="catalytic activity">
    <reaction evidence="1">
        <text>ATP + protein L-histidine = ADP + protein N-phospho-L-histidine.</text>
        <dbReference type="EC" id="2.7.13.3"/>
    </reaction>
</comment>
<dbReference type="Gene3D" id="3.30.565.10">
    <property type="entry name" value="Histidine kinase-like ATPase, C-terminal domain"/>
    <property type="match status" value="1"/>
</dbReference>
<dbReference type="Pfam" id="PF02518">
    <property type="entry name" value="HATPase_c"/>
    <property type="match status" value="1"/>
</dbReference>
<keyword evidence="10" id="KW-1185">Reference proteome</keyword>
<dbReference type="InterPro" id="IPR007891">
    <property type="entry name" value="CHASE3"/>
</dbReference>
<dbReference type="InterPro" id="IPR003594">
    <property type="entry name" value="HATPase_dom"/>
</dbReference>
<dbReference type="InterPro" id="IPR050351">
    <property type="entry name" value="BphY/WalK/GraS-like"/>
</dbReference>
<accession>A0A1G5CSG6</accession>
<name>A0A1G5CSG6_9FLAO</name>
<dbReference type="AlphaFoldDB" id="A0A1G5CSG6"/>
<dbReference type="EMBL" id="FMVF01000003">
    <property type="protein sequence ID" value="SCY05336.1"/>
    <property type="molecule type" value="Genomic_DNA"/>
</dbReference>
<dbReference type="PRINTS" id="PR00344">
    <property type="entry name" value="BCTRLSENSOR"/>
</dbReference>
<keyword evidence="7" id="KW-0812">Transmembrane</keyword>
<dbReference type="Pfam" id="PF05227">
    <property type="entry name" value="CHASE3"/>
    <property type="match status" value="1"/>
</dbReference>
<dbReference type="InterPro" id="IPR003661">
    <property type="entry name" value="HisK_dim/P_dom"/>
</dbReference>
<dbReference type="SMART" id="SM00388">
    <property type="entry name" value="HisKA"/>
    <property type="match status" value="1"/>
</dbReference>
<dbReference type="Gene3D" id="1.10.287.130">
    <property type="match status" value="1"/>
</dbReference>
<keyword evidence="5 9" id="KW-0418">Kinase</keyword>
<dbReference type="Pfam" id="PF00512">
    <property type="entry name" value="HisKA"/>
    <property type="match status" value="1"/>
</dbReference>
<dbReference type="CDD" id="cd00082">
    <property type="entry name" value="HisKA"/>
    <property type="match status" value="1"/>
</dbReference>
<dbReference type="SUPFAM" id="SSF47384">
    <property type="entry name" value="Homodimeric domain of signal transducing histidine kinase"/>
    <property type="match status" value="1"/>
</dbReference>
<dbReference type="STRING" id="490189.SAMN02927903_00630"/>
<evidence type="ECO:0000256" key="3">
    <source>
        <dbReference type="ARBA" id="ARBA00022553"/>
    </source>
</evidence>
<dbReference type="PANTHER" id="PTHR42878:SF15">
    <property type="entry name" value="BACTERIOPHYTOCHROME"/>
    <property type="match status" value="1"/>
</dbReference>
<evidence type="ECO:0000259" key="8">
    <source>
        <dbReference type="PROSITE" id="PS50109"/>
    </source>
</evidence>
<dbReference type="OrthoDB" id="9124519at2"/>
<dbReference type="RefSeq" id="WP_091140865.1">
    <property type="nucleotide sequence ID" value="NZ_FMVF01000003.1"/>
</dbReference>
<keyword evidence="6" id="KW-0175">Coiled coil</keyword>
<keyword evidence="3" id="KW-0597">Phosphoprotein</keyword>
<evidence type="ECO:0000256" key="6">
    <source>
        <dbReference type="SAM" id="Coils"/>
    </source>
</evidence>
<evidence type="ECO:0000313" key="10">
    <source>
        <dbReference type="Proteomes" id="UP000199354"/>
    </source>
</evidence>
<dbReference type="InterPro" id="IPR004358">
    <property type="entry name" value="Sig_transdc_His_kin-like_C"/>
</dbReference>
<dbReference type="GO" id="GO:0000155">
    <property type="term" value="F:phosphorelay sensor kinase activity"/>
    <property type="evidence" value="ECO:0007669"/>
    <property type="project" value="InterPro"/>
</dbReference>
<dbReference type="SMART" id="SM00387">
    <property type="entry name" value="HATPase_c"/>
    <property type="match status" value="1"/>
</dbReference>
<dbReference type="InterPro" id="IPR036890">
    <property type="entry name" value="HATPase_C_sf"/>
</dbReference>
<keyword evidence="7" id="KW-1133">Transmembrane helix</keyword>
<dbReference type="SUPFAM" id="SSF55874">
    <property type="entry name" value="ATPase domain of HSP90 chaperone/DNA topoisomerase II/histidine kinase"/>
    <property type="match status" value="1"/>
</dbReference>
<keyword evidence="7" id="KW-0472">Membrane</keyword>
<keyword evidence="4" id="KW-0808">Transferase</keyword>
<feature type="transmembrane region" description="Helical" evidence="7">
    <location>
        <begin position="180"/>
        <end position="203"/>
    </location>
</feature>